<evidence type="ECO:0000256" key="3">
    <source>
        <dbReference type="ARBA" id="ARBA00022884"/>
    </source>
</evidence>
<dbReference type="SUPFAM" id="SSF81631">
    <property type="entry name" value="PAP/OAS1 substrate-binding domain"/>
    <property type="match status" value="1"/>
</dbReference>
<dbReference type="RefSeq" id="XP_064661904.1">
    <property type="nucleotide sequence ID" value="XM_064800565.1"/>
</dbReference>
<gene>
    <name evidence="13" type="primary">UTP22</name>
    <name evidence="13" type="ORF">LTR77_003308</name>
</gene>
<sequence>MAASAAKRRKLEHVSSDDEDEASFASFGSEEEEQDAAENGIVGYGVDGEASEREGSDGSMDGDDQDGEDENEHEEETRPSAGRTAARDLKNTTGTSNGIASGSRPTSSGAYATGTFKSSLFKLQVDELLEQMRPRHGKRENEAEAALHKIKQTIDKLPDKDPLSVTGAEKDLRKTHGVAIPFPSPRPPKDAKYKLAYAKPAGVNVAGSHPLKLASRGKSLEIDMVVSMPSTLFQDKDYLNHRYFYKRAYYLACLASGLKSVHQEDIHVRYENFGADPLKPVLVAESKRGRNEATAKARWRVNIIPCITEDTFSLEKLLPSKNCVRDQTAATNGAASKELPTPPTPFYNSSLRAEMLAMPYLKLLNTASKTCDAFRDTCLLGGTWLRQRGIASDLHAGGFGSFEWSTLVALLLQGGGPGGRSLLSDRYSSYQLLKATLQVLAVRDLSKQPLIAGPEGTLPGHPDSDLPVVWDAVRSHNMLYKMSPWSYKKLREEARTTLKMLNDPNYDGFEAAFVQRVDNALYQYDHVAELADSTTLELSSKHADDAQQSCRRLYSVLLQGLGDRIRRIDIIPHSAESWALDNSTPGSTTSRKLRIGFAINPDTVNRTVDHGPSAEHKGQAAAFRKFWGDKAELRRFKDGTISETVVWNAGESVLEQIVRYLLRWHFGGPAADGLTFAGDGLKKKLPHGSTAASFSPIQDAFKQFEADVRGLDGLPLTIRQLSPADAQLRSAANDVPMRTRRPKPANVVLQFEGSARWPDDLIAIQRTKVAFLLKLSDLISGSLTSATPRIGLENEGNDMLNQAFLDVIYDSGAAFRIRIHHDREQTLLERMLKDKTVEPSAKDTAAVGLAMYKRDYIKAPAHTQAFAGLCSRYPALSGTIRLLKQWFDSHLLFNHIPEEIIELIAARTFVQPWPWQAPSSVQAGFYRTLNWLTRWDWRNDPLIVDFSEGGDLKQAERQSIATKFEAWRKLDPALNRVVLFAASNVDAEGTTWTDGRPSKVVAGRMSALAKAARAEIEERQLQLEPASLFLSPLSDFDFVLHLDPELAGKKRKSSSKQAAFKNLEIDHVDDEVMVGFDPMSGFTNELGRLYGSAILFFSGGNERAAIAGLWNPQTSSRPWTLHLSYSTTPLKSADKEKAQAEVNRDAILAEIACLGGDMVRRVEVNRH</sequence>
<feature type="region of interest" description="Disordered" evidence="6">
    <location>
        <begin position="1"/>
        <end position="111"/>
    </location>
</feature>
<feature type="domain" description="Nrap protein" evidence="12">
    <location>
        <begin position="1033"/>
        <end position="1162"/>
    </location>
</feature>
<dbReference type="GO" id="GO:0003723">
    <property type="term" value="F:RNA binding"/>
    <property type="evidence" value="ECO:0007669"/>
    <property type="project" value="UniProtKB-KW"/>
</dbReference>
<protein>
    <recommendedName>
        <fullName evidence="5">U3 small nucleolar RNA-associated protein 22</fullName>
    </recommendedName>
</protein>
<dbReference type="Pfam" id="PF03813">
    <property type="entry name" value="Nrap"/>
    <property type="match status" value="1"/>
</dbReference>
<feature type="compositionally biased region" description="Basic residues" evidence="6">
    <location>
        <begin position="1"/>
        <end position="11"/>
    </location>
</feature>
<proteinExistence type="inferred from homology"/>
<dbReference type="EMBL" id="JAVRRT010000004">
    <property type="protein sequence ID" value="KAK5173186.1"/>
    <property type="molecule type" value="Genomic_DNA"/>
</dbReference>
<evidence type="ECO:0000259" key="10">
    <source>
        <dbReference type="Pfam" id="PF17405"/>
    </source>
</evidence>
<evidence type="ECO:0000256" key="2">
    <source>
        <dbReference type="ARBA" id="ARBA00006674"/>
    </source>
</evidence>
<dbReference type="Pfam" id="PF17405">
    <property type="entry name" value="Nrap_D4"/>
    <property type="match status" value="1"/>
</dbReference>
<comment type="subcellular location">
    <subcellularLocation>
        <location evidence="1 5">Nucleus</location>
        <location evidence="1 5">Nucleolus</location>
    </subcellularLocation>
</comment>
<comment type="caution">
    <text evidence="13">The sequence shown here is derived from an EMBL/GenBank/DDBJ whole genome shotgun (WGS) entry which is preliminary data.</text>
</comment>
<evidence type="ECO:0000259" key="12">
    <source>
        <dbReference type="Pfam" id="PF17407"/>
    </source>
</evidence>
<dbReference type="Pfam" id="PF17404">
    <property type="entry name" value="Nrap_D3"/>
    <property type="match status" value="1"/>
</dbReference>
<dbReference type="InterPro" id="IPR035371">
    <property type="entry name" value="Nrap_D6"/>
</dbReference>
<feature type="compositionally biased region" description="Acidic residues" evidence="6">
    <location>
        <begin position="60"/>
        <end position="74"/>
    </location>
</feature>
<name>A0AAV9PHI5_9PEZI</name>
<dbReference type="Pfam" id="PF17403">
    <property type="entry name" value="Nrap_D2"/>
    <property type="match status" value="1"/>
</dbReference>
<dbReference type="InterPro" id="IPR035369">
    <property type="entry name" value="Nrap_D4"/>
</dbReference>
<dbReference type="Gene3D" id="1.10.1410.10">
    <property type="match status" value="1"/>
</dbReference>
<feature type="domain" description="Nrap protein" evidence="7">
    <location>
        <begin position="222"/>
        <end position="369"/>
    </location>
</feature>
<dbReference type="Proteomes" id="UP001337655">
    <property type="component" value="Unassembled WGS sequence"/>
</dbReference>
<feature type="compositionally biased region" description="Polar residues" evidence="6">
    <location>
        <begin position="91"/>
        <end position="111"/>
    </location>
</feature>
<feature type="domain" description="Nrap protein" evidence="8">
    <location>
        <begin position="373"/>
        <end position="515"/>
    </location>
</feature>
<dbReference type="PANTHER" id="PTHR17972:SF0">
    <property type="entry name" value="NUCLEOLAR PROTEIN 6"/>
    <property type="match status" value="1"/>
</dbReference>
<evidence type="ECO:0000313" key="13">
    <source>
        <dbReference type="EMBL" id="KAK5173186.1"/>
    </source>
</evidence>
<accession>A0AAV9PHI5</accession>
<comment type="similarity">
    <text evidence="2 5">Belongs to the NRAP family.</text>
</comment>
<evidence type="ECO:0000313" key="14">
    <source>
        <dbReference type="Proteomes" id="UP001337655"/>
    </source>
</evidence>
<dbReference type="PANTHER" id="PTHR17972">
    <property type="entry name" value="NUCLEOLAR RNA-ASSOCIATED PROTEIN"/>
    <property type="match status" value="1"/>
</dbReference>
<evidence type="ECO:0000259" key="11">
    <source>
        <dbReference type="Pfam" id="PF17406"/>
    </source>
</evidence>
<evidence type="ECO:0000256" key="4">
    <source>
        <dbReference type="ARBA" id="ARBA00023242"/>
    </source>
</evidence>
<dbReference type="InterPro" id="IPR035368">
    <property type="entry name" value="Nrap_D3"/>
</dbReference>
<reference evidence="13 14" key="1">
    <citation type="submission" date="2023-08" db="EMBL/GenBank/DDBJ databases">
        <title>Black Yeasts Isolated from many extreme environments.</title>
        <authorList>
            <person name="Coleine C."/>
            <person name="Stajich J.E."/>
            <person name="Selbmann L."/>
        </authorList>
    </citation>
    <scope>NUCLEOTIDE SEQUENCE [LARGE SCALE GENOMIC DNA]</scope>
    <source>
        <strain evidence="13 14">CCFEE 5935</strain>
    </source>
</reference>
<dbReference type="GO" id="GO:0034456">
    <property type="term" value="C:UTP-C complex"/>
    <property type="evidence" value="ECO:0007669"/>
    <property type="project" value="TreeGrafter"/>
</dbReference>
<evidence type="ECO:0000256" key="5">
    <source>
        <dbReference type="RuleBase" id="RU364032"/>
    </source>
</evidence>
<dbReference type="GeneID" id="89924655"/>
<evidence type="ECO:0000259" key="7">
    <source>
        <dbReference type="Pfam" id="PF03813"/>
    </source>
</evidence>
<dbReference type="GO" id="GO:0032545">
    <property type="term" value="C:CURI complex"/>
    <property type="evidence" value="ECO:0007669"/>
    <property type="project" value="TreeGrafter"/>
</dbReference>
<dbReference type="InterPro" id="IPR035082">
    <property type="entry name" value="Nrap_D1"/>
</dbReference>
<keyword evidence="5" id="KW-0698">rRNA processing</keyword>
<dbReference type="Pfam" id="PF17407">
    <property type="entry name" value="Nrap_D6"/>
    <property type="match status" value="1"/>
</dbReference>
<keyword evidence="5" id="KW-0690">Ribosome biogenesis</keyword>
<dbReference type="Gene3D" id="3.30.70.3030">
    <property type="match status" value="1"/>
</dbReference>
<keyword evidence="4 5" id="KW-0539">Nucleus</keyword>
<feature type="domain" description="Nrap protein" evidence="10">
    <location>
        <begin position="687"/>
        <end position="870"/>
    </location>
</feature>
<dbReference type="InterPro" id="IPR005554">
    <property type="entry name" value="NOL6/Upt22"/>
</dbReference>
<feature type="domain" description="Nrap protein" evidence="9">
    <location>
        <begin position="521"/>
        <end position="666"/>
    </location>
</feature>
<dbReference type="InterPro" id="IPR035367">
    <property type="entry name" value="Nrap_D2"/>
</dbReference>
<dbReference type="GO" id="GO:0006409">
    <property type="term" value="P:tRNA export from nucleus"/>
    <property type="evidence" value="ECO:0007669"/>
    <property type="project" value="TreeGrafter"/>
</dbReference>
<keyword evidence="3 5" id="KW-0694">RNA-binding</keyword>
<dbReference type="AlphaFoldDB" id="A0AAV9PHI5"/>
<evidence type="ECO:0000259" key="8">
    <source>
        <dbReference type="Pfam" id="PF17403"/>
    </source>
</evidence>
<keyword evidence="14" id="KW-1185">Reference proteome</keyword>
<evidence type="ECO:0000256" key="6">
    <source>
        <dbReference type="SAM" id="MobiDB-lite"/>
    </source>
</evidence>
<evidence type="ECO:0000259" key="9">
    <source>
        <dbReference type="Pfam" id="PF17404"/>
    </source>
</evidence>
<organism evidence="13 14">
    <name type="scientific">Saxophila tyrrhenica</name>
    <dbReference type="NCBI Taxonomy" id="1690608"/>
    <lineage>
        <taxon>Eukaryota</taxon>
        <taxon>Fungi</taxon>
        <taxon>Dikarya</taxon>
        <taxon>Ascomycota</taxon>
        <taxon>Pezizomycotina</taxon>
        <taxon>Dothideomycetes</taxon>
        <taxon>Dothideomycetidae</taxon>
        <taxon>Mycosphaerellales</taxon>
        <taxon>Extremaceae</taxon>
        <taxon>Saxophila</taxon>
    </lineage>
</organism>
<dbReference type="GO" id="GO:0032040">
    <property type="term" value="C:small-subunit processome"/>
    <property type="evidence" value="ECO:0007669"/>
    <property type="project" value="TreeGrafter"/>
</dbReference>
<dbReference type="InterPro" id="IPR035370">
    <property type="entry name" value="Nrap_D5"/>
</dbReference>
<dbReference type="Pfam" id="PF17406">
    <property type="entry name" value="Nrap_D5"/>
    <property type="match status" value="1"/>
</dbReference>
<keyword evidence="5" id="KW-0687">Ribonucleoprotein</keyword>
<feature type="domain" description="Nrap protein" evidence="11">
    <location>
        <begin position="873"/>
        <end position="1029"/>
    </location>
</feature>
<evidence type="ECO:0000256" key="1">
    <source>
        <dbReference type="ARBA" id="ARBA00004604"/>
    </source>
</evidence>
<dbReference type="GO" id="GO:0006364">
    <property type="term" value="P:rRNA processing"/>
    <property type="evidence" value="ECO:0007669"/>
    <property type="project" value="UniProtKB-KW"/>
</dbReference>